<name>A0ABD0M2V3_9CAEN</name>
<keyword evidence="2" id="KW-1185">Reference proteome</keyword>
<dbReference type="EMBL" id="JACVVK020000010">
    <property type="protein sequence ID" value="KAK7505542.1"/>
    <property type="molecule type" value="Genomic_DNA"/>
</dbReference>
<dbReference type="AlphaFoldDB" id="A0ABD0M2V3"/>
<reference evidence="1 2" key="1">
    <citation type="journal article" date="2023" name="Sci. Data">
        <title>Genome assembly of the Korean intertidal mud-creeper Batillaria attramentaria.</title>
        <authorList>
            <person name="Patra A.K."/>
            <person name="Ho P.T."/>
            <person name="Jun S."/>
            <person name="Lee S.J."/>
            <person name="Kim Y."/>
            <person name="Won Y.J."/>
        </authorList>
    </citation>
    <scope>NUCLEOTIDE SEQUENCE [LARGE SCALE GENOMIC DNA]</scope>
    <source>
        <strain evidence="1">Wonlab-2016</strain>
    </source>
</reference>
<evidence type="ECO:0000313" key="2">
    <source>
        <dbReference type="Proteomes" id="UP001519460"/>
    </source>
</evidence>
<protein>
    <submittedName>
        <fullName evidence="1">Uncharacterized protein</fullName>
    </submittedName>
</protein>
<comment type="caution">
    <text evidence="1">The sequence shown here is derived from an EMBL/GenBank/DDBJ whole genome shotgun (WGS) entry which is preliminary data.</text>
</comment>
<accession>A0ABD0M2V3</accession>
<gene>
    <name evidence="1" type="ORF">BaRGS_00003287</name>
</gene>
<proteinExistence type="predicted"/>
<sequence>MKLLSLRQNDLAYRLLTVAKARLQLRLSSSWSSLLFQPVNDSDNNRLDPLVAASTGLGPFASTDDAARVQMSHLQDGAALEAHRADTAR</sequence>
<evidence type="ECO:0000313" key="1">
    <source>
        <dbReference type="EMBL" id="KAK7505542.1"/>
    </source>
</evidence>
<dbReference type="Proteomes" id="UP001519460">
    <property type="component" value="Unassembled WGS sequence"/>
</dbReference>
<organism evidence="1 2">
    <name type="scientific">Batillaria attramentaria</name>
    <dbReference type="NCBI Taxonomy" id="370345"/>
    <lineage>
        <taxon>Eukaryota</taxon>
        <taxon>Metazoa</taxon>
        <taxon>Spiralia</taxon>
        <taxon>Lophotrochozoa</taxon>
        <taxon>Mollusca</taxon>
        <taxon>Gastropoda</taxon>
        <taxon>Caenogastropoda</taxon>
        <taxon>Sorbeoconcha</taxon>
        <taxon>Cerithioidea</taxon>
        <taxon>Batillariidae</taxon>
        <taxon>Batillaria</taxon>
    </lineage>
</organism>